<sequence length="145" mass="16615">MSCTPTKLSYYRIRLKSILTKLGHYSKSYPSRTGTISLYTSSPSIIYLQLRALDFNSPPPVFKWILNAAFHYVLHTRSALGRQGSPHIKRGGYVSPLNLSLRPIYPFFVCKTLSSSFVLAHDRTRPLYNGKEAYRFMQGKLWGLH</sequence>
<evidence type="ECO:0000313" key="1">
    <source>
        <dbReference type="EMBL" id="GFY37129.1"/>
    </source>
</evidence>
<keyword evidence="2" id="KW-1185">Reference proteome</keyword>
<evidence type="ECO:0000313" key="2">
    <source>
        <dbReference type="Proteomes" id="UP000886998"/>
    </source>
</evidence>
<name>A0A8X7BP20_9ARAC</name>
<accession>A0A8X7BP20</accession>
<organism evidence="1 2">
    <name type="scientific">Trichonephila inaurata madagascariensis</name>
    <dbReference type="NCBI Taxonomy" id="2747483"/>
    <lineage>
        <taxon>Eukaryota</taxon>
        <taxon>Metazoa</taxon>
        <taxon>Ecdysozoa</taxon>
        <taxon>Arthropoda</taxon>
        <taxon>Chelicerata</taxon>
        <taxon>Arachnida</taxon>
        <taxon>Araneae</taxon>
        <taxon>Araneomorphae</taxon>
        <taxon>Entelegynae</taxon>
        <taxon>Araneoidea</taxon>
        <taxon>Nephilidae</taxon>
        <taxon>Trichonephila</taxon>
        <taxon>Trichonephila inaurata</taxon>
    </lineage>
</organism>
<dbReference type="AlphaFoldDB" id="A0A8X7BP20"/>
<protein>
    <submittedName>
        <fullName evidence="1">Uncharacterized protein</fullName>
    </submittedName>
</protein>
<gene>
    <name evidence="1" type="ORF">TNIN_265671</name>
</gene>
<dbReference type="EMBL" id="BMAV01000145">
    <property type="protein sequence ID" value="GFY37129.1"/>
    <property type="molecule type" value="Genomic_DNA"/>
</dbReference>
<proteinExistence type="predicted"/>
<reference evidence="1" key="1">
    <citation type="submission" date="2020-08" db="EMBL/GenBank/DDBJ databases">
        <title>Multicomponent nature underlies the extraordinary mechanical properties of spider dragline silk.</title>
        <authorList>
            <person name="Kono N."/>
            <person name="Nakamura H."/>
            <person name="Mori M."/>
            <person name="Yoshida Y."/>
            <person name="Ohtoshi R."/>
            <person name="Malay A.D."/>
            <person name="Moran D.A.P."/>
            <person name="Tomita M."/>
            <person name="Numata K."/>
            <person name="Arakawa K."/>
        </authorList>
    </citation>
    <scope>NUCLEOTIDE SEQUENCE</scope>
</reference>
<dbReference type="Proteomes" id="UP000886998">
    <property type="component" value="Unassembled WGS sequence"/>
</dbReference>
<comment type="caution">
    <text evidence="1">The sequence shown here is derived from an EMBL/GenBank/DDBJ whole genome shotgun (WGS) entry which is preliminary data.</text>
</comment>